<keyword evidence="6" id="KW-0067">ATP-binding</keyword>
<keyword evidence="7" id="KW-0829">Tyrosine-protein kinase</keyword>
<keyword evidence="4" id="KW-0547">Nucleotide-binding</keyword>
<gene>
    <name evidence="11" type="ORF">ACERLL_08950</name>
</gene>
<dbReference type="NCBIfam" id="TIGR03018">
    <property type="entry name" value="pepcterm_TyrKin"/>
    <property type="match status" value="1"/>
</dbReference>
<dbReference type="SUPFAM" id="SSF52540">
    <property type="entry name" value="P-loop containing nucleoside triphosphate hydrolases"/>
    <property type="match status" value="1"/>
</dbReference>
<accession>A0ABV4TUE7</accession>
<dbReference type="InterPro" id="IPR005702">
    <property type="entry name" value="Wzc-like_C"/>
</dbReference>
<evidence type="ECO:0000259" key="10">
    <source>
        <dbReference type="Pfam" id="PF13614"/>
    </source>
</evidence>
<dbReference type="PANTHER" id="PTHR32309">
    <property type="entry name" value="TYROSINE-PROTEIN KINASE"/>
    <property type="match status" value="1"/>
</dbReference>
<organism evidence="11 12">
    <name type="scientific">Thiohalorhabdus methylotrophus</name>
    <dbReference type="NCBI Taxonomy" id="3242694"/>
    <lineage>
        <taxon>Bacteria</taxon>
        <taxon>Pseudomonadati</taxon>
        <taxon>Pseudomonadota</taxon>
        <taxon>Gammaproteobacteria</taxon>
        <taxon>Thiohalorhabdales</taxon>
        <taxon>Thiohalorhabdaceae</taxon>
        <taxon>Thiohalorhabdus</taxon>
    </lineage>
</organism>
<proteinExistence type="inferred from homology"/>
<dbReference type="CDD" id="cd05387">
    <property type="entry name" value="BY-kinase"/>
    <property type="match status" value="1"/>
</dbReference>
<comment type="similarity">
    <text evidence="1">Belongs to the CpsD/CapB family.</text>
</comment>
<name>A0ABV4TUE7_9GAMM</name>
<dbReference type="InterPro" id="IPR027417">
    <property type="entry name" value="P-loop_NTPase"/>
</dbReference>
<dbReference type="Gene3D" id="3.40.50.300">
    <property type="entry name" value="P-loop containing nucleotide triphosphate hydrolases"/>
    <property type="match status" value="1"/>
</dbReference>
<evidence type="ECO:0000256" key="6">
    <source>
        <dbReference type="ARBA" id="ARBA00022840"/>
    </source>
</evidence>
<feature type="compositionally biased region" description="Basic and acidic residues" evidence="9">
    <location>
        <begin position="28"/>
        <end position="42"/>
    </location>
</feature>
<evidence type="ECO:0000256" key="8">
    <source>
        <dbReference type="ARBA" id="ARBA00051245"/>
    </source>
</evidence>
<evidence type="ECO:0000256" key="9">
    <source>
        <dbReference type="SAM" id="MobiDB-lite"/>
    </source>
</evidence>
<dbReference type="Pfam" id="PF13614">
    <property type="entry name" value="AAA_31"/>
    <property type="match status" value="1"/>
</dbReference>
<dbReference type="PANTHER" id="PTHR32309:SF13">
    <property type="entry name" value="FERRIC ENTEROBACTIN TRANSPORT PROTEIN FEPE"/>
    <property type="match status" value="1"/>
</dbReference>
<reference evidence="11 12" key="1">
    <citation type="submission" date="2024-08" db="EMBL/GenBank/DDBJ databases">
        <title>Whole-genome sequencing of halo(alkali)philic microorganisms from hypersaline lakes.</title>
        <authorList>
            <person name="Sorokin D.Y."/>
            <person name="Merkel A.Y."/>
            <person name="Messina E."/>
            <person name="Yakimov M."/>
        </authorList>
    </citation>
    <scope>NUCLEOTIDE SEQUENCE [LARGE SCALE GENOMIC DNA]</scope>
    <source>
        <strain evidence="11 12">Cl-TMA</strain>
    </source>
</reference>
<sequence>MNSIEKAMDQLGSGPPLEMDPAQTEDVQEQKPRSGRHERPPEDVDIELPYKRLRRRGLLTPSDSESRLAEEYRLIKRPLLLNAFREAQQALPRGNMVMITSALQGEGKSFTAFNLAVSMAMELDYTVLLVDGDLEEASLTRWLARRDMTGFSDLLEDPDRDVSEALLRTDMPRLSLIPAGKRHPQATELLASGQMAQVTEEISQRYPDRIILFDSPPLLVTSQSTVLAGAMGQVLLVVESGRTPQHLVHEAMGLLDTESQWVGSILNKGERFSSGSYYGGYYGQYG</sequence>
<comment type="catalytic activity">
    <reaction evidence="8">
        <text>L-tyrosyl-[protein] + ATP = O-phospho-L-tyrosyl-[protein] + ADP + H(+)</text>
        <dbReference type="Rhea" id="RHEA:10596"/>
        <dbReference type="Rhea" id="RHEA-COMP:10136"/>
        <dbReference type="Rhea" id="RHEA-COMP:20101"/>
        <dbReference type="ChEBI" id="CHEBI:15378"/>
        <dbReference type="ChEBI" id="CHEBI:30616"/>
        <dbReference type="ChEBI" id="CHEBI:46858"/>
        <dbReference type="ChEBI" id="CHEBI:61978"/>
        <dbReference type="ChEBI" id="CHEBI:456216"/>
        <dbReference type="EC" id="2.7.10.2"/>
    </reaction>
</comment>
<evidence type="ECO:0000256" key="1">
    <source>
        <dbReference type="ARBA" id="ARBA00007316"/>
    </source>
</evidence>
<dbReference type="InterPro" id="IPR050445">
    <property type="entry name" value="Bact_polysacc_biosynth/exp"/>
</dbReference>
<evidence type="ECO:0000256" key="2">
    <source>
        <dbReference type="ARBA" id="ARBA00011903"/>
    </source>
</evidence>
<evidence type="ECO:0000313" key="12">
    <source>
        <dbReference type="Proteomes" id="UP001575181"/>
    </source>
</evidence>
<evidence type="ECO:0000256" key="3">
    <source>
        <dbReference type="ARBA" id="ARBA00022679"/>
    </source>
</evidence>
<evidence type="ECO:0000256" key="4">
    <source>
        <dbReference type="ARBA" id="ARBA00022741"/>
    </source>
</evidence>
<keyword evidence="5" id="KW-0418">Kinase</keyword>
<feature type="domain" description="AAA" evidence="10">
    <location>
        <begin position="104"/>
        <end position="230"/>
    </location>
</feature>
<dbReference type="EMBL" id="JBGUAW010000005">
    <property type="protein sequence ID" value="MFA9460951.1"/>
    <property type="molecule type" value="Genomic_DNA"/>
</dbReference>
<comment type="caution">
    <text evidence="11">The sequence shown here is derived from an EMBL/GenBank/DDBJ whole genome shotgun (WGS) entry which is preliminary data.</text>
</comment>
<evidence type="ECO:0000256" key="5">
    <source>
        <dbReference type="ARBA" id="ARBA00022777"/>
    </source>
</evidence>
<keyword evidence="12" id="KW-1185">Reference proteome</keyword>
<dbReference type="InterPro" id="IPR025669">
    <property type="entry name" value="AAA_dom"/>
</dbReference>
<protein>
    <recommendedName>
        <fullName evidence="2">non-specific protein-tyrosine kinase</fullName>
        <ecNumber evidence="2">2.7.10.2</ecNumber>
    </recommendedName>
</protein>
<feature type="region of interest" description="Disordered" evidence="9">
    <location>
        <begin position="1"/>
        <end position="47"/>
    </location>
</feature>
<evidence type="ECO:0000256" key="7">
    <source>
        <dbReference type="ARBA" id="ARBA00023137"/>
    </source>
</evidence>
<dbReference type="RefSeq" id="WP_373655733.1">
    <property type="nucleotide sequence ID" value="NZ_JBGUAW010000005.1"/>
</dbReference>
<evidence type="ECO:0000313" key="11">
    <source>
        <dbReference type="EMBL" id="MFA9460951.1"/>
    </source>
</evidence>
<dbReference type="Proteomes" id="UP001575181">
    <property type="component" value="Unassembled WGS sequence"/>
</dbReference>
<dbReference type="EC" id="2.7.10.2" evidence="2"/>
<keyword evidence="3" id="KW-0808">Transferase</keyword>